<dbReference type="EMBL" id="HG322949">
    <property type="protein sequence ID" value="CDG81468.1"/>
    <property type="molecule type" value="Genomic_DNA"/>
</dbReference>
<organism evidence="1 2">
    <name type="scientific">Janthinobacterium agaricidamnosum NBRC 102515 = DSM 9628</name>
    <dbReference type="NCBI Taxonomy" id="1349767"/>
    <lineage>
        <taxon>Bacteria</taxon>
        <taxon>Pseudomonadati</taxon>
        <taxon>Pseudomonadota</taxon>
        <taxon>Betaproteobacteria</taxon>
        <taxon>Burkholderiales</taxon>
        <taxon>Oxalobacteraceae</taxon>
        <taxon>Janthinobacterium</taxon>
    </lineage>
</organism>
<accession>W0V2A8</accession>
<evidence type="ECO:0000313" key="1">
    <source>
        <dbReference type="EMBL" id="CDG81468.1"/>
    </source>
</evidence>
<name>W0V2A8_9BURK</name>
<dbReference type="KEGG" id="jag:GJA_809"/>
<proteinExistence type="predicted"/>
<reference evidence="1 2" key="1">
    <citation type="journal article" date="2015" name="Genome Announc.">
        <title>Genome Sequence of Mushroom Soft-Rot Pathogen Janthinobacterium agaricidamnosum.</title>
        <authorList>
            <person name="Graupner K."/>
            <person name="Lackner G."/>
            <person name="Hertweck C."/>
        </authorList>
    </citation>
    <scope>NUCLEOTIDE SEQUENCE [LARGE SCALE GENOMIC DNA]</scope>
    <source>
        <strain evidence="2">NBRC 102515 / DSM 9628</strain>
    </source>
</reference>
<dbReference type="HOGENOM" id="CLU_1882946_0_0_4"/>
<gene>
    <name evidence="1" type="ORF">GJA_809</name>
</gene>
<dbReference type="Proteomes" id="UP000027604">
    <property type="component" value="Chromosome I"/>
</dbReference>
<dbReference type="PATRIC" id="fig|1349767.4.peg.2515"/>
<sequence length="135" mass="14254">MALACGFGGAAQAAPFSAGIDEPALYQTFSCDVYADCGASPDWNGRGLTARRTPWEQLDAPYGRLLESLQNDNYMAPALNPPAGRAYSQQTPFAAYLAGIGVTPVPEAPVSIMLLVGLGLLLLSGHEAKYEKFSL</sequence>
<dbReference type="AlphaFoldDB" id="W0V2A8"/>
<keyword evidence="2" id="KW-1185">Reference proteome</keyword>
<dbReference type="RefSeq" id="WP_144241416.1">
    <property type="nucleotide sequence ID" value="NZ_BCTH01000053.1"/>
</dbReference>
<protein>
    <submittedName>
        <fullName evidence="1">Uncharacterized protein</fullName>
    </submittedName>
</protein>
<evidence type="ECO:0000313" key="2">
    <source>
        <dbReference type="Proteomes" id="UP000027604"/>
    </source>
</evidence>